<comment type="similarity">
    <text evidence="1 4">Belongs to the UDP-glycosyltransferase family.</text>
</comment>
<dbReference type="PANTHER" id="PTHR48043:SF159">
    <property type="entry name" value="EG:EG0003.4 PROTEIN-RELATED"/>
    <property type="match status" value="1"/>
</dbReference>
<keyword evidence="5" id="KW-0472">Membrane</keyword>
<dbReference type="PROSITE" id="PS00375">
    <property type="entry name" value="UDPGT"/>
    <property type="match status" value="1"/>
</dbReference>
<feature type="transmembrane region" description="Helical" evidence="5">
    <location>
        <begin position="478"/>
        <end position="497"/>
    </location>
</feature>
<evidence type="ECO:0000256" key="5">
    <source>
        <dbReference type="RuleBase" id="RU362059"/>
    </source>
</evidence>
<name>A0A9P0DNT5_PHACE</name>
<keyword evidence="5" id="KW-1133">Transmembrane helix</keyword>
<sequence>MKTVWLILIVVIELICAVYGYKILVVSPSTSFSHFRLCSTLAKGLAEAGHDVTMVGKFDDKVLPKNGKYRNVHLKHMVDGRDEENPNFFEMTKLNTFSEIYFVSSLGNLRTKATLEDPSFKELLRSNNTFDVIILEQFVNDGLKAIACHYNAPLIMFSPIAANFWVNSISGNPGPPSYIPDLFEEYGPYMTFWQRTKNSLLLLFHILNKYFIIYPKQNEMVKQYFPECPDVETLSRNVSLFLLNSHQSFSQPVPLVPNMIDIGGFHVPRPRKLPDDLLNIMDNAKEGVIYFSMGSNIKPSEMEPRYKQALVNALGKLKETVLWKYDEDLAEKSSNIIIRKWLPQMDILAHPNLKLFITHGGLLSTTETLHYGVPILALPVFGDQRLNAAKAVAAGYGLSLNFLDLTEDKFSSTLNELLRNPKYRENARRISRLMHDRPIKPLDLAVYWTEFIVRHDGAPHLRVAAVDMPWYKYASIDVMVTLLSICLGTLTLLYLLVRKVCCRTSNVKIKKN</sequence>
<gene>
    <name evidence="6" type="ORF">PHAECO_LOCUS6869</name>
</gene>
<dbReference type="InterPro" id="IPR035595">
    <property type="entry name" value="UDP_glycos_trans_CS"/>
</dbReference>
<dbReference type="SUPFAM" id="SSF53756">
    <property type="entry name" value="UDP-Glycosyltransferase/glycogen phosphorylase"/>
    <property type="match status" value="1"/>
</dbReference>
<keyword evidence="7" id="KW-1185">Reference proteome</keyword>
<evidence type="ECO:0000313" key="7">
    <source>
        <dbReference type="Proteomes" id="UP001153737"/>
    </source>
</evidence>
<proteinExistence type="inferred from homology"/>
<dbReference type="PANTHER" id="PTHR48043">
    <property type="entry name" value="EG:EG0003.4 PROTEIN-RELATED"/>
    <property type="match status" value="1"/>
</dbReference>
<dbReference type="InterPro" id="IPR002213">
    <property type="entry name" value="UDP_glucos_trans"/>
</dbReference>
<evidence type="ECO:0000313" key="6">
    <source>
        <dbReference type="EMBL" id="CAH1156089.1"/>
    </source>
</evidence>
<dbReference type="Gene3D" id="3.40.50.2000">
    <property type="entry name" value="Glycogen Phosphorylase B"/>
    <property type="match status" value="1"/>
</dbReference>
<reference evidence="6" key="2">
    <citation type="submission" date="2022-10" db="EMBL/GenBank/DDBJ databases">
        <authorList>
            <consortium name="ENA_rothamsted_submissions"/>
            <consortium name="culmorum"/>
            <person name="King R."/>
        </authorList>
    </citation>
    <scope>NUCLEOTIDE SEQUENCE</scope>
</reference>
<dbReference type="GO" id="GO:0015020">
    <property type="term" value="F:glucuronosyltransferase activity"/>
    <property type="evidence" value="ECO:0007669"/>
    <property type="project" value="UniProtKB-EC"/>
</dbReference>
<dbReference type="OrthoDB" id="5835829at2759"/>
<comment type="catalytic activity">
    <reaction evidence="5">
        <text>glucuronate acceptor + UDP-alpha-D-glucuronate = acceptor beta-D-glucuronoside + UDP + H(+)</text>
        <dbReference type="Rhea" id="RHEA:21032"/>
        <dbReference type="ChEBI" id="CHEBI:15378"/>
        <dbReference type="ChEBI" id="CHEBI:58052"/>
        <dbReference type="ChEBI" id="CHEBI:58223"/>
        <dbReference type="ChEBI" id="CHEBI:132367"/>
        <dbReference type="ChEBI" id="CHEBI:132368"/>
        <dbReference type="EC" id="2.4.1.17"/>
    </reaction>
</comment>
<organism evidence="6 7">
    <name type="scientific">Phaedon cochleariae</name>
    <name type="common">Mustard beetle</name>
    <dbReference type="NCBI Taxonomy" id="80249"/>
    <lineage>
        <taxon>Eukaryota</taxon>
        <taxon>Metazoa</taxon>
        <taxon>Ecdysozoa</taxon>
        <taxon>Arthropoda</taxon>
        <taxon>Hexapoda</taxon>
        <taxon>Insecta</taxon>
        <taxon>Pterygota</taxon>
        <taxon>Neoptera</taxon>
        <taxon>Endopterygota</taxon>
        <taxon>Coleoptera</taxon>
        <taxon>Polyphaga</taxon>
        <taxon>Cucujiformia</taxon>
        <taxon>Chrysomeloidea</taxon>
        <taxon>Chrysomelidae</taxon>
        <taxon>Chrysomelinae</taxon>
        <taxon>Chrysomelini</taxon>
        <taxon>Phaedon</taxon>
    </lineage>
</organism>
<dbReference type="CDD" id="cd03784">
    <property type="entry name" value="GT1_Gtf-like"/>
    <property type="match status" value="1"/>
</dbReference>
<dbReference type="InterPro" id="IPR050271">
    <property type="entry name" value="UDP-glycosyltransferase"/>
</dbReference>
<evidence type="ECO:0000256" key="2">
    <source>
        <dbReference type="ARBA" id="ARBA00022676"/>
    </source>
</evidence>
<accession>A0A9P0DNT5</accession>
<dbReference type="Proteomes" id="UP001153737">
    <property type="component" value="Chromosome 2"/>
</dbReference>
<reference evidence="6" key="1">
    <citation type="submission" date="2022-01" db="EMBL/GenBank/DDBJ databases">
        <authorList>
            <person name="King R."/>
        </authorList>
    </citation>
    <scope>NUCLEOTIDE SEQUENCE</scope>
</reference>
<evidence type="ECO:0000256" key="3">
    <source>
        <dbReference type="ARBA" id="ARBA00022679"/>
    </source>
</evidence>
<dbReference type="EMBL" id="OU896708">
    <property type="protein sequence ID" value="CAH1156089.1"/>
    <property type="molecule type" value="Genomic_DNA"/>
</dbReference>
<dbReference type="Pfam" id="PF00201">
    <property type="entry name" value="UDPGT"/>
    <property type="match status" value="1"/>
</dbReference>
<dbReference type="FunFam" id="3.40.50.2000:FF:000050">
    <property type="entry name" value="UDP-glucuronosyltransferase"/>
    <property type="match status" value="1"/>
</dbReference>
<dbReference type="GO" id="GO:0016020">
    <property type="term" value="C:membrane"/>
    <property type="evidence" value="ECO:0007669"/>
    <property type="project" value="UniProtKB-SubCell"/>
</dbReference>
<keyword evidence="3 4" id="KW-0808">Transferase</keyword>
<dbReference type="AlphaFoldDB" id="A0A9P0DNT5"/>
<keyword evidence="5" id="KW-0812">Transmembrane</keyword>
<comment type="subcellular location">
    <subcellularLocation>
        <location evidence="5">Membrane</location>
        <topology evidence="5">Single-pass membrane protein</topology>
    </subcellularLocation>
</comment>
<protein>
    <recommendedName>
        <fullName evidence="5">UDP-glucuronosyltransferase</fullName>
        <ecNumber evidence="5">2.4.1.17</ecNumber>
    </recommendedName>
</protein>
<evidence type="ECO:0000256" key="4">
    <source>
        <dbReference type="RuleBase" id="RU003718"/>
    </source>
</evidence>
<evidence type="ECO:0000256" key="1">
    <source>
        <dbReference type="ARBA" id="ARBA00009995"/>
    </source>
</evidence>
<dbReference type="EC" id="2.4.1.17" evidence="5"/>
<keyword evidence="2 4" id="KW-0328">Glycosyltransferase</keyword>